<dbReference type="AlphaFoldDB" id="A0A9W4QVD1"/>
<reference evidence="13 16" key="1">
    <citation type="submission" date="2022-07" db="EMBL/GenBank/DDBJ databases">
        <authorList>
            <person name="Criscuolo A."/>
        </authorList>
    </citation>
    <scope>NUCLEOTIDE SEQUENCE</scope>
    <source>
        <strain evidence="16">CIP 111951</strain>
        <strain evidence="13">CIP111854</strain>
        <strain evidence="14">CIP111951</strain>
    </source>
</reference>
<comment type="subcellular location">
    <subcellularLocation>
        <location evidence="12">Cell membrane</location>
        <topology evidence="12">Peripheral membrane protein</topology>
    </subcellularLocation>
</comment>
<dbReference type="GO" id="GO:0006646">
    <property type="term" value="P:phosphatidylethanolamine biosynthetic process"/>
    <property type="evidence" value="ECO:0007669"/>
    <property type="project" value="UniProtKB-UniRule"/>
</dbReference>
<feature type="active site" description="Charge relay system; for autoendoproteolytic cleavage activity" evidence="12">
    <location>
        <position position="148"/>
    </location>
</feature>
<evidence type="ECO:0000256" key="3">
    <source>
        <dbReference type="ARBA" id="ARBA00022516"/>
    </source>
</evidence>
<keyword evidence="3 12" id="KW-0444">Lipid biosynthesis</keyword>
<dbReference type="NCBIfam" id="TIGR00163">
    <property type="entry name" value="PS_decarb"/>
    <property type="match status" value="1"/>
</dbReference>
<keyword evidence="9 12" id="KW-0456">Lyase</keyword>
<dbReference type="InterPro" id="IPR033178">
    <property type="entry name" value="PSD_type1_pro"/>
</dbReference>
<evidence type="ECO:0000313" key="13">
    <source>
        <dbReference type="EMBL" id="CAH9054956.1"/>
    </source>
</evidence>
<dbReference type="EMBL" id="CAMAPD010000013">
    <property type="protein sequence ID" value="CAH9062498.1"/>
    <property type="molecule type" value="Genomic_DNA"/>
</dbReference>
<evidence type="ECO:0000256" key="8">
    <source>
        <dbReference type="ARBA" id="ARBA00023209"/>
    </source>
</evidence>
<dbReference type="Pfam" id="PF02666">
    <property type="entry name" value="PS_Dcarbxylase"/>
    <property type="match status" value="1"/>
</dbReference>
<comment type="PTM">
    <text evidence="12">Is synthesized initially as an inactive proenzyme. Formation of the active enzyme involves a self-maturation process in which the active site pyruvoyl group is generated from an internal serine residue via an autocatalytic post-translational modification. Two non-identical subunits are generated from the proenzyme in this reaction, and the pyruvate is formed at the N-terminus of the alpha chain, which is derived from the carboxyl end of the proenzyme. The autoendoproteolytic cleavage occurs by a canonical serine protease mechanism, in which the side chain hydroxyl group of the serine supplies its oxygen atom to form the C-terminus of the beta chain, while the remainder of the serine residue undergoes an oxidative deamination to produce ammonia and the pyruvoyl prosthetic group on the alpha chain. During this reaction, the Ser that is part of the protease active site of the proenzyme becomes the pyruvoyl prosthetic group, which constitutes an essential element of the active site of the mature decarboxylase.</text>
</comment>
<comment type="cofactor">
    <cofactor evidence="12">
        <name>pyruvate</name>
        <dbReference type="ChEBI" id="CHEBI:15361"/>
    </cofactor>
    <text evidence="12">Binds 1 pyruvoyl group covalently per subunit.</text>
</comment>
<dbReference type="PANTHER" id="PTHR10067">
    <property type="entry name" value="PHOSPHATIDYLSERINE DECARBOXYLASE"/>
    <property type="match status" value="1"/>
</dbReference>
<comment type="caution">
    <text evidence="13">The sequence shown here is derived from an EMBL/GenBank/DDBJ whole genome shotgun (WGS) entry which is preliminary data.</text>
</comment>
<evidence type="ECO:0000256" key="7">
    <source>
        <dbReference type="ARBA" id="ARBA00023145"/>
    </source>
</evidence>
<evidence type="ECO:0000256" key="4">
    <source>
        <dbReference type="ARBA" id="ARBA00022793"/>
    </source>
</evidence>
<dbReference type="InterPro" id="IPR003817">
    <property type="entry name" value="PS_Dcarbxylase"/>
</dbReference>
<evidence type="ECO:0000256" key="9">
    <source>
        <dbReference type="ARBA" id="ARBA00023239"/>
    </source>
</evidence>
<protein>
    <recommendedName>
        <fullName evidence="12">Phosphatidylserine decarboxylase proenzyme</fullName>
        <ecNumber evidence="12">4.1.1.65</ecNumber>
    </recommendedName>
    <component>
        <recommendedName>
            <fullName evidence="12">Phosphatidylserine decarboxylase alpha chain</fullName>
        </recommendedName>
    </component>
    <component>
        <recommendedName>
            <fullName evidence="12">Phosphatidylserine decarboxylase beta chain</fullName>
        </recommendedName>
    </component>
</protein>
<sequence length="292" mass="31846">MNLDKFKIAMQYALPKHALSRLVGKLAAAEAGSLTTQLIKLFIKQYKIDMSEALHESPTHYKTFNEFFTRPLKPGIRPLAEDSNIIAHPVDGAISQLGDVVDGQIIQAKGHDYSLQALLGGKEEDFLPFSGGKFATIYLAPKDYHRIHMPIDGTLKRMIYVPGDLFSVNPLTAQNVPNLFARNERVVAIFDTEIGPLAMVLVGATIVASIETIWSGTVTPPAGSDIFSWDYPATGSNAVILKKGEEMGRFKLGSTVILAWGANQAEFLDSEQPETVTRMGAPFASIKPSQNA</sequence>
<dbReference type="GO" id="GO:0005886">
    <property type="term" value="C:plasma membrane"/>
    <property type="evidence" value="ECO:0007669"/>
    <property type="project" value="UniProtKB-SubCell"/>
</dbReference>
<evidence type="ECO:0000313" key="14">
    <source>
        <dbReference type="EMBL" id="CAH9062498.1"/>
    </source>
</evidence>
<dbReference type="Proteomes" id="UP001152485">
    <property type="component" value="Unassembled WGS sequence"/>
</dbReference>
<evidence type="ECO:0000256" key="5">
    <source>
        <dbReference type="ARBA" id="ARBA00023098"/>
    </source>
</evidence>
<feature type="site" description="Cleavage (non-hydrolytic); by autocatalysis" evidence="12">
    <location>
        <begin position="253"/>
        <end position="254"/>
    </location>
</feature>
<feature type="chain" id="PRO_5041031482" description="Phosphatidylserine decarboxylase beta chain" evidence="12">
    <location>
        <begin position="1"/>
        <end position="253"/>
    </location>
</feature>
<organism evidence="13 15">
    <name type="scientific">Pseudoalteromonas holothuriae</name>
    <dbReference type="NCBI Taxonomy" id="2963714"/>
    <lineage>
        <taxon>Bacteria</taxon>
        <taxon>Pseudomonadati</taxon>
        <taxon>Pseudomonadota</taxon>
        <taxon>Gammaproteobacteria</taxon>
        <taxon>Alteromonadales</taxon>
        <taxon>Pseudoalteromonadaceae</taxon>
        <taxon>Pseudoalteromonas</taxon>
    </lineage>
</organism>
<name>A0A9W4QVD1_9GAMM</name>
<dbReference type="Proteomes" id="UP001152467">
    <property type="component" value="Unassembled WGS sequence"/>
</dbReference>
<evidence type="ECO:0000256" key="1">
    <source>
        <dbReference type="ARBA" id="ARBA00005189"/>
    </source>
</evidence>
<evidence type="ECO:0000256" key="6">
    <source>
        <dbReference type="ARBA" id="ARBA00023136"/>
    </source>
</evidence>
<evidence type="ECO:0000313" key="16">
    <source>
        <dbReference type="Proteomes" id="UP001152485"/>
    </source>
</evidence>
<dbReference type="PANTHER" id="PTHR10067:SF6">
    <property type="entry name" value="PHOSPHATIDYLSERINE DECARBOXYLASE PROENZYME, MITOCHONDRIAL"/>
    <property type="match status" value="1"/>
</dbReference>
<comment type="subunit">
    <text evidence="12">Heterodimer of a large membrane-associated beta subunit and a small pyruvoyl-containing alpha subunit.</text>
</comment>
<dbReference type="EC" id="4.1.1.65" evidence="12"/>
<keyword evidence="2 12" id="KW-1003">Cell membrane</keyword>
<evidence type="ECO:0000313" key="15">
    <source>
        <dbReference type="Proteomes" id="UP001152467"/>
    </source>
</evidence>
<feature type="active site" description="Charge relay system; for autoendoproteolytic cleavage activity" evidence="12">
    <location>
        <position position="254"/>
    </location>
</feature>
<evidence type="ECO:0000256" key="11">
    <source>
        <dbReference type="ARBA" id="ARBA00023317"/>
    </source>
</evidence>
<keyword evidence="15" id="KW-1185">Reference proteome</keyword>
<keyword evidence="7 12" id="KW-0865">Zymogen</keyword>
<gene>
    <name evidence="12 13" type="primary">psd</name>
    <name evidence="13" type="ORF">PSECIP111854_01482</name>
    <name evidence="14" type="ORF">PSECIP111951_02704</name>
</gene>
<feature type="active site" description="Schiff-base intermediate with substrate; via pyruvic acid; for decarboxylase activity" evidence="12">
    <location>
        <position position="254"/>
    </location>
</feature>
<comment type="catalytic activity">
    <reaction evidence="12">
        <text>a 1,2-diacyl-sn-glycero-3-phospho-L-serine + H(+) = a 1,2-diacyl-sn-glycero-3-phosphoethanolamine + CO2</text>
        <dbReference type="Rhea" id="RHEA:20828"/>
        <dbReference type="ChEBI" id="CHEBI:15378"/>
        <dbReference type="ChEBI" id="CHEBI:16526"/>
        <dbReference type="ChEBI" id="CHEBI:57262"/>
        <dbReference type="ChEBI" id="CHEBI:64612"/>
        <dbReference type="EC" id="4.1.1.65"/>
    </reaction>
</comment>
<keyword evidence="10 12" id="KW-1208">Phospholipid metabolism</keyword>
<comment type="similarity">
    <text evidence="12">Belongs to the phosphatidylserine decarboxylase family. PSD-B subfamily. Prokaryotic type I sub-subfamily.</text>
</comment>
<dbReference type="EMBL" id="CAMAPC010000004">
    <property type="protein sequence ID" value="CAH9054956.1"/>
    <property type="molecule type" value="Genomic_DNA"/>
</dbReference>
<accession>A0A9W4QVD1</accession>
<keyword evidence="4 12" id="KW-0210">Decarboxylase</keyword>
<keyword evidence="11 12" id="KW-0670">Pyruvate</keyword>
<dbReference type="HAMAP" id="MF_00662">
    <property type="entry name" value="PS_decarb_PSD_B_type1"/>
    <property type="match status" value="1"/>
</dbReference>
<evidence type="ECO:0000256" key="10">
    <source>
        <dbReference type="ARBA" id="ARBA00023264"/>
    </source>
</evidence>
<evidence type="ECO:0000256" key="12">
    <source>
        <dbReference type="HAMAP-Rule" id="MF_00662"/>
    </source>
</evidence>
<proteinExistence type="inferred from homology"/>
<keyword evidence="6 12" id="KW-0472">Membrane</keyword>
<dbReference type="InterPro" id="IPR033177">
    <property type="entry name" value="PSD-B"/>
</dbReference>
<keyword evidence="5 12" id="KW-0443">Lipid metabolism</keyword>
<keyword evidence="8 12" id="KW-0594">Phospholipid biosynthesis</keyword>
<dbReference type="RefSeq" id="WP_261594017.1">
    <property type="nucleotide sequence ID" value="NZ_CAMAPC010000004.1"/>
</dbReference>
<comment type="pathway">
    <text evidence="1">Lipid metabolism.</text>
</comment>
<feature type="chain" id="PRO_5041031481" description="Phosphatidylserine decarboxylase alpha chain" evidence="12">
    <location>
        <begin position="254"/>
        <end position="292"/>
    </location>
</feature>
<evidence type="ECO:0000256" key="2">
    <source>
        <dbReference type="ARBA" id="ARBA00022475"/>
    </source>
</evidence>
<comment type="pathway">
    <text evidence="12">Phospholipid metabolism; phosphatidylethanolamine biosynthesis; phosphatidylethanolamine from CDP-diacylglycerol: step 2/2.</text>
</comment>
<feature type="modified residue" description="Pyruvic acid (Ser); by autocatalysis" evidence="12">
    <location>
        <position position="254"/>
    </location>
</feature>
<comment type="function">
    <text evidence="12">Catalyzes the formation of phosphatidylethanolamine (PtdEtn) from phosphatidylserine (PtdSer).</text>
</comment>
<feature type="active site" description="Charge relay system; for autoendoproteolytic cleavage activity" evidence="12">
    <location>
        <position position="91"/>
    </location>
</feature>
<dbReference type="GO" id="GO:0004609">
    <property type="term" value="F:phosphatidylserine decarboxylase activity"/>
    <property type="evidence" value="ECO:0007669"/>
    <property type="project" value="UniProtKB-UniRule"/>
</dbReference>